<reference evidence="3" key="1">
    <citation type="journal article" date="2005" name="Nature">
        <title>The map-based sequence of the rice genome.</title>
        <authorList>
            <consortium name="International rice genome sequencing project (IRGSP)"/>
            <person name="Matsumoto T."/>
            <person name="Wu J."/>
            <person name="Kanamori H."/>
            <person name="Katayose Y."/>
            <person name="Fujisawa M."/>
            <person name="Namiki N."/>
            <person name="Mizuno H."/>
            <person name="Yamamoto K."/>
            <person name="Antonio B.A."/>
            <person name="Baba T."/>
            <person name="Sakata K."/>
            <person name="Nagamura Y."/>
            <person name="Aoki H."/>
            <person name="Arikawa K."/>
            <person name="Arita K."/>
            <person name="Bito T."/>
            <person name="Chiden Y."/>
            <person name="Fujitsuka N."/>
            <person name="Fukunaka R."/>
            <person name="Hamada M."/>
            <person name="Harada C."/>
            <person name="Hayashi A."/>
            <person name="Hijishita S."/>
            <person name="Honda M."/>
            <person name="Hosokawa S."/>
            <person name="Ichikawa Y."/>
            <person name="Idonuma A."/>
            <person name="Iijima M."/>
            <person name="Ikeda M."/>
            <person name="Ikeno M."/>
            <person name="Ito K."/>
            <person name="Ito S."/>
            <person name="Ito T."/>
            <person name="Ito Y."/>
            <person name="Ito Y."/>
            <person name="Iwabuchi A."/>
            <person name="Kamiya K."/>
            <person name="Karasawa W."/>
            <person name="Kurita K."/>
            <person name="Katagiri S."/>
            <person name="Kikuta A."/>
            <person name="Kobayashi H."/>
            <person name="Kobayashi N."/>
            <person name="Machita K."/>
            <person name="Maehara T."/>
            <person name="Masukawa M."/>
            <person name="Mizubayashi T."/>
            <person name="Mukai Y."/>
            <person name="Nagasaki H."/>
            <person name="Nagata Y."/>
            <person name="Naito S."/>
            <person name="Nakashima M."/>
            <person name="Nakama Y."/>
            <person name="Nakamichi Y."/>
            <person name="Nakamura M."/>
            <person name="Meguro A."/>
            <person name="Negishi M."/>
            <person name="Ohta I."/>
            <person name="Ohta T."/>
            <person name="Okamoto M."/>
            <person name="Ono N."/>
            <person name="Saji S."/>
            <person name="Sakaguchi M."/>
            <person name="Sakai K."/>
            <person name="Shibata M."/>
            <person name="Shimokawa T."/>
            <person name="Song J."/>
            <person name="Takazaki Y."/>
            <person name="Terasawa K."/>
            <person name="Tsugane M."/>
            <person name="Tsuji K."/>
            <person name="Ueda S."/>
            <person name="Waki K."/>
            <person name="Yamagata H."/>
            <person name="Yamamoto M."/>
            <person name="Yamamoto S."/>
            <person name="Yamane H."/>
            <person name="Yoshiki S."/>
            <person name="Yoshihara R."/>
            <person name="Yukawa K."/>
            <person name="Zhong H."/>
            <person name="Yano M."/>
            <person name="Yuan Q."/>
            <person name="Ouyang S."/>
            <person name="Liu J."/>
            <person name="Jones K.M."/>
            <person name="Gansberger K."/>
            <person name="Moffat K."/>
            <person name="Hill J."/>
            <person name="Bera J."/>
            <person name="Fadrosh D."/>
            <person name="Jin S."/>
            <person name="Johri S."/>
            <person name="Kim M."/>
            <person name="Overton L."/>
            <person name="Reardon M."/>
            <person name="Tsitrin T."/>
            <person name="Vuong H."/>
            <person name="Weaver B."/>
            <person name="Ciecko A."/>
            <person name="Tallon L."/>
            <person name="Jackson J."/>
            <person name="Pai G."/>
            <person name="Aken S.V."/>
            <person name="Utterback T."/>
            <person name="Reidmuller S."/>
            <person name="Feldblyum T."/>
            <person name="Hsiao J."/>
            <person name="Zismann V."/>
            <person name="Iobst S."/>
            <person name="de Vazeille A.R."/>
            <person name="Buell C.R."/>
            <person name="Ying K."/>
            <person name="Li Y."/>
            <person name="Lu T."/>
            <person name="Huang Y."/>
            <person name="Zhao Q."/>
            <person name="Feng Q."/>
            <person name="Zhang L."/>
            <person name="Zhu J."/>
            <person name="Weng Q."/>
            <person name="Mu J."/>
            <person name="Lu Y."/>
            <person name="Fan D."/>
            <person name="Liu Y."/>
            <person name="Guan J."/>
            <person name="Zhang Y."/>
            <person name="Yu S."/>
            <person name="Liu X."/>
            <person name="Zhang Y."/>
            <person name="Hong G."/>
            <person name="Han B."/>
            <person name="Choisne N."/>
            <person name="Demange N."/>
            <person name="Orjeda G."/>
            <person name="Samain S."/>
            <person name="Cattolico L."/>
            <person name="Pelletier E."/>
            <person name="Couloux A."/>
            <person name="Segurens B."/>
            <person name="Wincker P."/>
            <person name="D'Hont A."/>
            <person name="Scarpelli C."/>
            <person name="Weissenbach J."/>
            <person name="Salanoubat M."/>
            <person name="Quetier F."/>
            <person name="Yu Y."/>
            <person name="Kim H.R."/>
            <person name="Rambo T."/>
            <person name="Currie J."/>
            <person name="Collura K."/>
            <person name="Luo M."/>
            <person name="Yang T."/>
            <person name="Ammiraju J.S.S."/>
            <person name="Engler F."/>
            <person name="Soderlund C."/>
            <person name="Wing R.A."/>
            <person name="Palmer L.E."/>
            <person name="de la Bastide M."/>
            <person name="Spiegel L."/>
            <person name="Nascimento L."/>
            <person name="Zutavern T."/>
            <person name="O'Shaughnessy A."/>
            <person name="Dike S."/>
            <person name="Dedhia N."/>
            <person name="Preston R."/>
            <person name="Balija V."/>
            <person name="McCombie W.R."/>
            <person name="Chow T."/>
            <person name="Chen H."/>
            <person name="Chung M."/>
            <person name="Chen C."/>
            <person name="Shaw J."/>
            <person name="Wu H."/>
            <person name="Hsiao K."/>
            <person name="Chao Y."/>
            <person name="Chu M."/>
            <person name="Cheng C."/>
            <person name="Hour A."/>
            <person name="Lee P."/>
            <person name="Lin S."/>
            <person name="Lin Y."/>
            <person name="Liou J."/>
            <person name="Liu S."/>
            <person name="Hsing Y."/>
            <person name="Raghuvanshi S."/>
            <person name="Mohanty A."/>
            <person name="Bharti A.K."/>
            <person name="Gaur A."/>
            <person name="Gupta V."/>
            <person name="Kumar D."/>
            <person name="Ravi V."/>
            <person name="Vij S."/>
            <person name="Kapur A."/>
            <person name="Khurana P."/>
            <person name="Khurana P."/>
            <person name="Khurana J.P."/>
            <person name="Tyagi A.K."/>
            <person name="Gaikwad K."/>
            <person name="Singh A."/>
            <person name="Dalal V."/>
            <person name="Srivastava S."/>
            <person name="Dixit A."/>
            <person name="Pal A.K."/>
            <person name="Ghazi I.A."/>
            <person name="Yadav M."/>
            <person name="Pandit A."/>
            <person name="Bhargava A."/>
            <person name="Sureshbabu K."/>
            <person name="Batra K."/>
            <person name="Sharma T.R."/>
            <person name="Mohapatra T."/>
            <person name="Singh N.K."/>
            <person name="Messing J."/>
            <person name="Nelson A.B."/>
            <person name="Fuks G."/>
            <person name="Kavchok S."/>
            <person name="Keizer G."/>
            <person name="Linton E."/>
            <person name="Llaca V."/>
            <person name="Song R."/>
            <person name="Tanyolac B."/>
            <person name="Young S."/>
            <person name="Ho-Il K."/>
            <person name="Hahn J.H."/>
            <person name="Sangsakoo G."/>
            <person name="Vanavichit A."/>
            <person name="de Mattos Luiz.A.T."/>
            <person name="Zimmer P.D."/>
            <person name="Malone G."/>
            <person name="Dellagostin O."/>
            <person name="de Oliveira A.C."/>
            <person name="Bevan M."/>
            <person name="Bancroft I."/>
            <person name="Minx P."/>
            <person name="Cordum H."/>
            <person name="Wilson R."/>
            <person name="Cheng Z."/>
            <person name="Jin W."/>
            <person name="Jiang J."/>
            <person name="Leong S.A."/>
            <person name="Iwama H."/>
            <person name="Gojobori T."/>
            <person name="Itoh T."/>
            <person name="Niimura Y."/>
            <person name="Fujii Y."/>
            <person name="Habara T."/>
            <person name="Sakai H."/>
            <person name="Sato Y."/>
            <person name="Wilson G."/>
            <person name="Kumar K."/>
            <person name="McCouch S."/>
            <person name="Juretic N."/>
            <person name="Hoen D."/>
            <person name="Wright S."/>
            <person name="Bruskiewich R."/>
            <person name="Bureau T."/>
            <person name="Miyao A."/>
            <person name="Hirochika H."/>
            <person name="Nishikawa T."/>
            <person name="Kadowaki K."/>
            <person name="Sugiura M."/>
            <person name="Burr B."/>
            <person name="Sasaki T."/>
        </authorList>
    </citation>
    <scope>NUCLEOTIDE SEQUENCE [LARGE SCALE GENOMIC DNA]</scope>
    <source>
        <strain evidence="3">cv. Nipponbare</strain>
    </source>
</reference>
<organism evidence="2 3">
    <name type="scientific">Oryza sativa subsp. japonica</name>
    <name type="common">Rice</name>
    <dbReference type="NCBI Taxonomy" id="39947"/>
    <lineage>
        <taxon>Eukaryota</taxon>
        <taxon>Viridiplantae</taxon>
        <taxon>Streptophyta</taxon>
        <taxon>Embryophyta</taxon>
        <taxon>Tracheophyta</taxon>
        <taxon>Spermatophyta</taxon>
        <taxon>Magnoliopsida</taxon>
        <taxon>Liliopsida</taxon>
        <taxon>Poales</taxon>
        <taxon>Poaceae</taxon>
        <taxon>BOP clade</taxon>
        <taxon>Oryzoideae</taxon>
        <taxon>Oryzeae</taxon>
        <taxon>Oryzinae</taxon>
        <taxon>Oryza</taxon>
        <taxon>Oryza sativa</taxon>
    </lineage>
</organism>
<dbReference type="PaxDb" id="39947-A0A0P0Y134"/>
<evidence type="ECO:0000313" key="2">
    <source>
        <dbReference type="EMBL" id="BAT13532.1"/>
    </source>
</evidence>
<dbReference type="EMBL" id="AP014967">
    <property type="protein sequence ID" value="BAT13532.1"/>
    <property type="molecule type" value="Genomic_DNA"/>
</dbReference>
<dbReference type="Gramene" id="Os11t0265650-00">
    <property type="protein sequence ID" value="Os11t0265650-00"/>
    <property type="gene ID" value="Os11g0265650"/>
</dbReference>
<feature type="compositionally biased region" description="Basic residues" evidence="1">
    <location>
        <begin position="28"/>
        <end position="49"/>
    </location>
</feature>
<evidence type="ECO:0000313" key="3">
    <source>
        <dbReference type="Proteomes" id="UP000059680"/>
    </source>
</evidence>
<reference evidence="2 3" key="3">
    <citation type="journal article" date="2013" name="Rice">
        <title>Improvement of the Oryza sativa Nipponbare reference genome using next generation sequence and optical map data.</title>
        <authorList>
            <person name="Kawahara Y."/>
            <person name="de la Bastide M."/>
            <person name="Hamilton J.P."/>
            <person name="Kanamori H."/>
            <person name="McCombie W.R."/>
            <person name="Ouyang S."/>
            <person name="Schwartz D.C."/>
            <person name="Tanaka T."/>
            <person name="Wu J."/>
            <person name="Zhou S."/>
            <person name="Childs K.L."/>
            <person name="Davidson R.M."/>
            <person name="Lin H."/>
            <person name="Quesada-Ocampo L."/>
            <person name="Vaillancourt B."/>
            <person name="Sakai H."/>
            <person name="Lee S.S."/>
            <person name="Kim J."/>
            <person name="Numa H."/>
            <person name="Itoh T."/>
            <person name="Buell C.R."/>
            <person name="Matsumoto T."/>
        </authorList>
    </citation>
    <scope>NUCLEOTIDE SEQUENCE [LARGE SCALE GENOMIC DNA]</scope>
    <source>
        <strain evidence="3">cv. Nipponbare</strain>
    </source>
</reference>
<proteinExistence type="predicted"/>
<reference evidence="2 3" key="2">
    <citation type="journal article" date="2013" name="Plant Cell Physiol.">
        <title>Rice Annotation Project Database (RAP-DB): an integrative and interactive database for rice genomics.</title>
        <authorList>
            <person name="Sakai H."/>
            <person name="Lee S.S."/>
            <person name="Tanaka T."/>
            <person name="Numa H."/>
            <person name="Kim J."/>
            <person name="Kawahara Y."/>
            <person name="Wakimoto H."/>
            <person name="Yang C.C."/>
            <person name="Iwamoto M."/>
            <person name="Abe T."/>
            <person name="Yamada Y."/>
            <person name="Muto A."/>
            <person name="Inokuchi H."/>
            <person name="Ikemura T."/>
            <person name="Matsumoto T."/>
            <person name="Sasaki T."/>
            <person name="Itoh T."/>
        </authorList>
    </citation>
    <scope>NUCLEOTIDE SEQUENCE [LARGE SCALE GENOMIC DNA]</scope>
    <source>
        <strain evidence="3">cv. Nipponbare</strain>
    </source>
</reference>
<evidence type="ECO:0000256" key="1">
    <source>
        <dbReference type="SAM" id="MobiDB-lite"/>
    </source>
</evidence>
<protein>
    <submittedName>
        <fullName evidence="2">Os11g0265650 protein</fullName>
    </submittedName>
</protein>
<name>A0A0P0Y134_ORYSJ</name>
<sequence length="80" mass="9065">MSGHKHRYPMVFSQTRRKQANWMLGSCRRGRSGRRTGHRCGTRPPRRRSTSCTPCRPSRTALPHRRLAPAAAPAPPPPRP</sequence>
<dbReference type="InParanoid" id="A0A0P0Y134"/>
<feature type="region of interest" description="Disordered" evidence="1">
    <location>
        <begin position="27"/>
        <end position="80"/>
    </location>
</feature>
<accession>A0A0P0Y134</accession>
<keyword evidence="3" id="KW-1185">Reference proteome</keyword>
<gene>
    <name evidence="2" type="ordered locus">Os11g0265650</name>
    <name evidence="2" type="ORF">OSNPB_110265650</name>
</gene>
<feature type="compositionally biased region" description="Low complexity" evidence="1">
    <location>
        <begin position="50"/>
        <end position="61"/>
    </location>
</feature>
<dbReference type="AlphaFoldDB" id="A0A0P0Y134"/>
<dbReference type="Proteomes" id="UP000059680">
    <property type="component" value="Chromosome 11"/>
</dbReference>